<organism evidence="8 9">
    <name type="scientific">Gordonibacter faecis</name>
    <dbReference type="NCBI Taxonomy" id="3047475"/>
    <lineage>
        <taxon>Bacteria</taxon>
        <taxon>Bacillati</taxon>
        <taxon>Actinomycetota</taxon>
        <taxon>Coriobacteriia</taxon>
        <taxon>Eggerthellales</taxon>
        <taxon>Eggerthellaceae</taxon>
        <taxon>Gordonibacter</taxon>
    </lineage>
</organism>
<feature type="transmembrane region" description="Helical" evidence="6">
    <location>
        <begin position="268"/>
        <end position="290"/>
    </location>
</feature>
<evidence type="ECO:0000256" key="2">
    <source>
        <dbReference type="ARBA" id="ARBA00022692"/>
    </source>
</evidence>
<dbReference type="PROSITE" id="PS00217">
    <property type="entry name" value="SUGAR_TRANSPORT_2"/>
    <property type="match status" value="1"/>
</dbReference>
<keyword evidence="3 6" id="KW-1133">Transmembrane helix</keyword>
<feature type="transmembrane region" description="Helical" evidence="6">
    <location>
        <begin position="360"/>
        <end position="378"/>
    </location>
</feature>
<evidence type="ECO:0000256" key="4">
    <source>
        <dbReference type="ARBA" id="ARBA00023136"/>
    </source>
</evidence>
<dbReference type="SUPFAM" id="SSF103473">
    <property type="entry name" value="MFS general substrate transporter"/>
    <property type="match status" value="1"/>
</dbReference>
<accession>A0ABT7DLN9</accession>
<gene>
    <name evidence="8" type="ORF">QNJ86_06555</name>
</gene>
<keyword evidence="9" id="KW-1185">Reference proteome</keyword>
<feature type="transmembrane region" description="Helical" evidence="6">
    <location>
        <begin position="182"/>
        <end position="200"/>
    </location>
</feature>
<name>A0ABT7DLN9_9ACTN</name>
<feature type="transmembrane region" description="Helical" evidence="6">
    <location>
        <begin position="302"/>
        <end position="323"/>
    </location>
</feature>
<dbReference type="InterPro" id="IPR036259">
    <property type="entry name" value="MFS_trans_sf"/>
</dbReference>
<comment type="caution">
    <text evidence="8">The sequence shown here is derived from an EMBL/GenBank/DDBJ whole genome shotgun (WGS) entry which is preliminary data.</text>
</comment>
<dbReference type="PROSITE" id="PS50850">
    <property type="entry name" value="MFS"/>
    <property type="match status" value="1"/>
</dbReference>
<dbReference type="PANTHER" id="PTHR23508">
    <property type="entry name" value="CARBOXYLIC ACID TRANSPORTER PROTEIN HOMOLOG"/>
    <property type="match status" value="1"/>
</dbReference>
<dbReference type="PROSITE" id="PS00216">
    <property type="entry name" value="SUGAR_TRANSPORT_1"/>
    <property type="match status" value="2"/>
</dbReference>
<dbReference type="RefSeq" id="WP_283831806.1">
    <property type="nucleotide sequence ID" value="NZ_JASJEU010000013.1"/>
</dbReference>
<evidence type="ECO:0000256" key="1">
    <source>
        <dbReference type="ARBA" id="ARBA00004651"/>
    </source>
</evidence>
<reference evidence="8 9" key="1">
    <citation type="submission" date="2023-05" db="EMBL/GenBank/DDBJ databases">
        <title>Gordonibacter KGMB12511T sp. nov., isolated from faeces of healthy Korean.</title>
        <authorList>
            <person name="Kim H.S."/>
            <person name="Kim J.-S."/>
            <person name="Suh M.K."/>
            <person name="Eom M.K."/>
            <person name="Do H.E."/>
            <person name="Lee J.-S."/>
        </authorList>
    </citation>
    <scope>NUCLEOTIDE SEQUENCE [LARGE SCALE GENOMIC DNA]</scope>
    <source>
        <strain evidence="8 9">KGMB12511</strain>
    </source>
</reference>
<dbReference type="Gene3D" id="1.20.1250.20">
    <property type="entry name" value="MFS general substrate transporter like domains"/>
    <property type="match status" value="1"/>
</dbReference>
<feature type="transmembrane region" description="Helical" evidence="6">
    <location>
        <begin position="97"/>
        <end position="116"/>
    </location>
</feature>
<evidence type="ECO:0000259" key="7">
    <source>
        <dbReference type="PROSITE" id="PS50850"/>
    </source>
</evidence>
<proteinExistence type="predicted"/>
<feature type="transmembrane region" description="Helical" evidence="6">
    <location>
        <begin position="122"/>
        <end position="143"/>
    </location>
</feature>
<feature type="transmembrane region" description="Helical" evidence="6">
    <location>
        <begin position="398"/>
        <end position="419"/>
    </location>
</feature>
<dbReference type="PANTHER" id="PTHR23508:SF10">
    <property type="entry name" value="CARBOXYLIC ACID TRANSPORTER PROTEIN HOMOLOG"/>
    <property type="match status" value="1"/>
</dbReference>
<feature type="domain" description="Major facilitator superfamily (MFS) profile" evidence="7">
    <location>
        <begin position="28"/>
        <end position="452"/>
    </location>
</feature>
<feature type="transmembrane region" description="Helical" evidence="6">
    <location>
        <begin position="21"/>
        <end position="46"/>
    </location>
</feature>
<feature type="transmembrane region" description="Helical" evidence="6">
    <location>
        <begin position="335"/>
        <end position="354"/>
    </location>
</feature>
<evidence type="ECO:0000313" key="8">
    <source>
        <dbReference type="EMBL" id="MDJ1650454.1"/>
    </source>
</evidence>
<evidence type="ECO:0000256" key="3">
    <source>
        <dbReference type="ARBA" id="ARBA00022989"/>
    </source>
</evidence>
<dbReference type="InterPro" id="IPR005829">
    <property type="entry name" value="Sugar_transporter_CS"/>
</dbReference>
<keyword evidence="4 6" id="KW-0472">Membrane</keyword>
<evidence type="ECO:0000256" key="5">
    <source>
        <dbReference type="SAM" id="MobiDB-lite"/>
    </source>
</evidence>
<dbReference type="Pfam" id="PF00083">
    <property type="entry name" value="Sugar_tr"/>
    <property type="match status" value="1"/>
</dbReference>
<comment type="subcellular location">
    <subcellularLocation>
        <location evidence="1">Cell membrane</location>
        <topology evidence="1">Multi-pass membrane protein</topology>
    </subcellularLocation>
</comment>
<feature type="transmembrane region" description="Helical" evidence="6">
    <location>
        <begin position="155"/>
        <end position="176"/>
    </location>
</feature>
<dbReference type="InterPro" id="IPR005828">
    <property type="entry name" value="MFS_sugar_transport-like"/>
</dbReference>
<dbReference type="InterPro" id="IPR020846">
    <property type="entry name" value="MFS_dom"/>
</dbReference>
<sequence>MSAATKSGKFTISQYIDSFGVSKFTISIFFLVGLAMMFDGYDYMIISYTNTQIMQEFFGPTGNDALKGALSSWSTIGIVVGSFAAGPLSDKFGRRKILTIGTFMYGLLTIPCIFAPTYEVFAVFRVLAGLFLGVCTPIVTTLFTEFTPTKQRSFFITFGMAWMIVGWVVAALVGTVMVQIATWHWCYAIGALPVIYAFIFGKFTPESAHWAAVHGKLDLAVSTLERIHKRAGKPSPYVLAPENILVPPVAAKSSPAEVWKGKYLKTTIALVVIYFAGNFSIYGVNAWLPALMLEATGGAVTASYMLAMAQNAASVVANCTTGFVSEAMGRKRNLIFGYGLSVVACLIVSQVVKLPAETSFWPYLIAFVFMGFALNYAITAAQPMMSESYPTEFRNSGVATIVALGKSAGILSPIILGGLKAAGWAFSPLIALLAAPMAFGFLAGFLLPKGAKGMNIDDIADEAHDTAQPSSGVASDDVAGSKA</sequence>
<protein>
    <submittedName>
        <fullName evidence="8">MFS transporter</fullName>
    </submittedName>
</protein>
<dbReference type="Proteomes" id="UP001232750">
    <property type="component" value="Unassembled WGS sequence"/>
</dbReference>
<feature type="transmembrane region" description="Helical" evidence="6">
    <location>
        <begin position="425"/>
        <end position="447"/>
    </location>
</feature>
<evidence type="ECO:0000313" key="9">
    <source>
        <dbReference type="Proteomes" id="UP001232750"/>
    </source>
</evidence>
<feature type="region of interest" description="Disordered" evidence="5">
    <location>
        <begin position="464"/>
        <end position="483"/>
    </location>
</feature>
<keyword evidence="2 6" id="KW-0812">Transmembrane</keyword>
<evidence type="ECO:0000256" key="6">
    <source>
        <dbReference type="SAM" id="Phobius"/>
    </source>
</evidence>
<dbReference type="EMBL" id="JASJEU010000013">
    <property type="protein sequence ID" value="MDJ1650454.1"/>
    <property type="molecule type" value="Genomic_DNA"/>
</dbReference>